<name>A0ABW4HVT3_9BACI</name>
<evidence type="ECO:0000313" key="1">
    <source>
        <dbReference type="EMBL" id="MFD1609282.1"/>
    </source>
</evidence>
<reference evidence="2" key="1">
    <citation type="journal article" date="2019" name="Int. J. Syst. Evol. Microbiol.">
        <title>The Global Catalogue of Microorganisms (GCM) 10K type strain sequencing project: providing services to taxonomists for standard genome sequencing and annotation.</title>
        <authorList>
            <consortium name="The Broad Institute Genomics Platform"/>
            <consortium name="The Broad Institute Genome Sequencing Center for Infectious Disease"/>
            <person name="Wu L."/>
            <person name="Ma J."/>
        </authorList>
    </citation>
    <scope>NUCLEOTIDE SEQUENCE [LARGE SCALE GENOMIC DNA]</scope>
    <source>
        <strain evidence="2">CGMCC 1.12376</strain>
    </source>
</reference>
<dbReference type="RefSeq" id="WP_379598707.1">
    <property type="nucleotide sequence ID" value="NZ_JBHUDE010000152.1"/>
</dbReference>
<organism evidence="1 2">
    <name type="scientific">Oceanobacillus luteolus</name>
    <dbReference type="NCBI Taxonomy" id="1274358"/>
    <lineage>
        <taxon>Bacteria</taxon>
        <taxon>Bacillati</taxon>
        <taxon>Bacillota</taxon>
        <taxon>Bacilli</taxon>
        <taxon>Bacillales</taxon>
        <taxon>Bacillaceae</taxon>
        <taxon>Oceanobacillus</taxon>
    </lineage>
</organism>
<comment type="caution">
    <text evidence="1">The sequence shown here is derived from an EMBL/GenBank/DDBJ whole genome shotgun (WGS) entry which is preliminary data.</text>
</comment>
<proteinExistence type="predicted"/>
<protein>
    <submittedName>
        <fullName evidence="1">Zinc dependent phospholipase C family protein</fullName>
    </submittedName>
</protein>
<accession>A0ABW4HVT3</accession>
<dbReference type="EMBL" id="JBHUDE010000152">
    <property type="protein sequence ID" value="MFD1609282.1"/>
    <property type="molecule type" value="Genomic_DNA"/>
</dbReference>
<sequence>MGSRIMHAIIGHKIADEIKMNDKQVFLLGSIAPDAVFTVEEKNASHYFIGDAEDHSRRVDVEGFLKEHHTMVDARNDYILGYYTHLLADDIWLKGFYLSWLKNRMKEVEGLYQLYHQDFRLLNGKLLEHYGLVDDLRKAFTMIPTVPDLNNVKSKDVEELVPFVLGDMDYDQAVKNEKLQVFTFEQIIGYIETSVELGLYKLKSVSSLNEKEKSIKS</sequence>
<gene>
    <name evidence="1" type="ORF">ACFSBH_16825</name>
</gene>
<keyword evidence="2" id="KW-1185">Reference proteome</keyword>
<dbReference type="Proteomes" id="UP001597221">
    <property type="component" value="Unassembled WGS sequence"/>
</dbReference>
<evidence type="ECO:0000313" key="2">
    <source>
        <dbReference type="Proteomes" id="UP001597221"/>
    </source>
</evidence>